<reference evidence="1" key="1">
    <citation type="submission" date="2021-01" db="EMBL/GenBank/DDBJ databases">
        <title>Complete genome sequence of Clostridiales bacterium R-7.</title>
        <authorList>
            <person name="Mahoney-Kurpe S.C."/>
            <person name="Palevich N."/>
            <person name="Koike S."/>
            <person name="Moon C.D."/>
            <person name="Attwood G.T."/>
        </authorList>
    </citation>
    <scope>NUCLEOTIDE SEQUENCE</scope>
    <source>
        <strain evidence="1">R-7</strain>
    </source>
</reference>
<evidence type="ECO:0000313" key="2">
    <source>
        <dbReference type="Proteomes" id="UP000682782"/>
    </source>
</evidence>
<accession>A0AC61N696</accession>
<name>A0AC61N696_9FIRM</name>
<dbReference type="EMBL" id="CP068393">
    <property type="protein sequence ID" value="QUC67306.1"/>
    <property type="molecule type" value="Genomic_DNA"/>
</dbReference>
<evidence type="ECO:0000313" key="1">
    <source>
        <dbReference type="EMBL" id="QUC67306.1"/>
    </source>
</evidence>
<organism evidence="1 2">
    <name type="scientific">Aristaeella hokkaidonensis</name>
    <dbReference type="NCBI Taxonomy" id="3046382"/>
    <lineage>
        <taxon>Bacteria</taxon>
        <taxon>Bacillati</taxon>
        <taxon>Bacillota</taxon>
        <taxon>Clostridia</taxon>
        <taxon>Eubacteriales</taxon>
        <taxon>Aristaeellaceae</taxon>
        <taxon>Aristaeella</taxon>
    </lineage>
</organism>
<protein>
    <submittedName>
        <fullName evidence="1">GNAT family N-acetyltransferase</fullName>
    </submittedName>
</protein>
<sequence length="170" mass="19082">MRIETERLIITEFTPDMAQAVHENSLDEDNRRFVPDEVFETVDEARETIEFLMGQYSRPDGPLVYPVLTKAGGENIGYVQMAPIGNGIWEIGYHIAKQYTGNGYATEAVNAFLPVITGSMGIDQVQGICLSDNIASKHVLKKCGFEPVFEGVSDYQGEQREVFRSIWKRA</sequence>
<keyword evidence="2" id="KW-1185">Reference proteome</keyword>
<dbReference type="Proteomes" id="UP000682782">
    <property type="component" value="Chromosome"/>
</dbReference>
<proteinExistence type="predicted"/>
<gene>
    <name evidence="1" type="ORF">JYE49_00915</name>
</gene>